<dbReference type="InterPro" id="IPR007267">
    <property type="entry name" value="GtrA_DPMS_TM"/>
</dbReference>
<evidence type="ECO:0000313" key="9">
    <source>
        <dbReference type="Proteomes" id="UP000321548"/>
    </source>
</evidence>
<sequence length="139" mass="14431">MPPGAEPANAAQMSTRSLVSQLARFLGVGLTGFVIDVGTTLLLVELGSPPWLARLVAIAVAMVGTWLANGRFTFRRGGWAPAATFVPYLLVAAAAAAVNLGVFLALFQPLGSMLLAVVVATAISMIVSFAGFRLLVFGR</sequence>
<evidence type="ECO:0000256" key="5">
    <source>
        <dbReference type="ARBA" id="ARBA00023136"/>
    </source>
</evidence>
<protein>
    <submittedName>
        <fullName evidence="8">GtrA family protein</fullName>
    </submittedName>
</protein>
<keyword evidence="5 6" id="KW-0472">Membrane</keyword>
<dbReference type="AlphaFoldDB" id="A0A5C8NYC7"/>
<keyword evidence="4 6" id="KW-1133">Transmembrane helix</keyword>
<dbReference type="Proteomes" id="UP000321548">
    <property type="component" value="Unassembled WGS sequence"/>
</dbReference>
<comment type="similarity">
    <text evidence="2">Belongs to the GtrA family.</text>
</comment>
<evidence type="ECO:0000256" key="1">
    <source>
        <dbReference type="ARBA" id="ARBA00004141"/>
    </source>
</evidence>
<keyword evidence="3 6" id="KW-0812">Transmembrane</keyword>
<dbReference type="PANTHER" id="PTHR38459">
    <property type="entry name" value="PROPHAGE BACTOPRENOL-LINKED GLUCOSE TRANSLOCASE HOMOLOG"/>
    <property type="match status" value="1"/>
</dbReference>
<evidence type="ECO:0000259" key="7">
    <source>
        <dbReference type="Pfam" id="PF04138"/>
    </source>
</evidence>
<accession>A0A5C8NYC7</accession>
<feature type="transmembrane region" description="Helical" evidence="6">
    <location>
        <begin position="22"/>
        <end position="44"/>
    </location>
</feature>
<evidence type="ECO:0000313" key="8">
    <source>
        <dbReference type="EMBL" id="TXL66072.1"/>
    </source>
</evidence>
<keyword evidence="9" id="KW-1185">Reference proteome</keyword>
<evidence type="ECO:0000256" key="6">
    <source>
        <dbReference type="SAM" id="Phobius"/>
    </source>
</evidence>
<dbReference type="EMBL" id="VDUY01000003">
    <property type="protein sequence ID" value="TXL66072.1"/>
    <property type="molecule type" value="Genomic_DNA"/>
</dbReference>
<reference evidence="8 9" key="1">
    <citation type="submission" date="2019-06" db="EMBL/GenBank/DDBJ databases">
        <title>Quisquiliibacterium sp. nov., isolated from a maize field.</title>
        <authorList>
            <person name="Lin S.-Y."/>
            <person name="Tsai C.-F."/>
            <person name="Young C.-C."/>
        </authorList>
    </citation>
    <scope>NUCLEOTIDE SEQUENCE [LARGE SCALE GENOMIC DNA]</scope>
    <source>
        <strain evidence="8 9">CC-CFT501</strain>
    </source>
</reference>
<feature type="transmembrane region" description="Helical" evidence="6">
    <location>
        <begin position="50"/>
        <end position="68"/>
    </location>
</feature>
<organism evidence="8 9">
    <name type="scientific">Zeimonas arvi</name>
    <dbReference type="NCBI Taxonomy" id="2498847"/>
    <lineage>
        <taxon>Bacteria</taxon>
        <taxon>Pseudomonadati</taxon>
        <taxon>Pseudomonadota</taxon>
        <taxon>Betaproteobacteria</taxon>
        <taxon>Burkholderiales</taxon>
        <taxon>Burkholderiaceae</taxon>
        <taxon>Zeimonas</taxon>
    </lineage>
</organism>
<feature type="transmembrane region" description="Helical" evidence="6">
    <location>
        <begin position="80"/>
        <end position="107"/>
    </location>
</feature>
<comment type="caution">
    <text evidence="8">The sequence shown here is derived from an EMBL/GenBank/DDBJ whole genome shotgun (WGS) entry which is preliminary data.</text>
</comment>
<feature type="transmembrane region" description="Helical" evidence="6">
    <location>
        <begin position="113"/>
        <end position="136"/>
    </location>
</feature>
<dbReference type="Pfam" id="PF04138">
    <property type="entry name" value="GtrA_DPMS_TM"/>
    <property type="match status" value="1"/>
</dbReference>
<dbReference type="GO" id="GO:0000271">
    <property type="term" value="P:polysaccharide biosynthetic process"/>
    <property type="evidence" value="ECO:0007669"/>
    <property type="project" value="InterPro"/>
</dbReference>
<evidence type="ECO:0000256" key="3">
    <source>
        <dbReference type="ARBA" id="ARBA00022692"/>
    </source>
</evidence>
<proteinExistence type="inferred from homology"/>
<dbReference type="PANTHER" id="PTHR38459:SF1">
    <property type="entry name" value="PROPHAGE BACTOPRENOL-LINKED GLUCOSE TRANSLOCASE HOMOLOG"/>
    <property type="match status" value="1"/>
</dbReference>
<dbReference type="InterPro" id="IPR051401">
    <property type="entry name" value="GtrA_CellWall_Glycosyl"/>
</dbReference>
<gene>
    <name evidence="8" type="ORF">FHP08_08330</name>
</gene>
<feature type="domain" description="GtrA/DPMS transmembrane" evidence="7">
    <location>
        <begin position="24"/>
        <end position="137"/>
    </location>
</feature>
<name>A0A5C8NYC7_9BURK</name>
<dbReference type="GO" id="GO:0005886">
    <property type="term" value="C:plasma membrane"/>
    <property type="evidence" value="ECO:0007669"/>
    <property type="project" value="TreeGrafter"/>
</dbReference>
<evidence type="ECO:0000256" key="4">
    <source>
        <dbReference type="ARBA" id="ARBA00022989"/>
    </source>
</evidence>
<comment type="subcellular location">
    <subcellularLocation>
        <location evidence="1">Membrane</location>
        <topology evidence="1">Multi-pass membrane protein</topology>
    </subcellularLocation>
</comment>
<evidence type="ECO:0000256" key="2">
    <source>
        <dbReference type="ARBA" id="ARBA00009399"/>
    </source>
</evidence>
<dbReference type="OrthoDB" id="7926501at2"/>